<dbReference type="Gene3D" id="2.60.40.2700">
    <property type="match status" value="3"/>
</dbReference>
<sequence length="562" mass="58615">MTIETDTVTNAGVFSPMAVPTIEGQSYVGITLNAHPGVWGPQTVGLAYQWLRSGQPVANAINRTYRLTEFDLGARISVTVTGIKEGYTSVAMFSAPTQAVTVGALTVATPLTVTGGTKLGGTLTMHLPSWSPQADMVQYAWRRDGMTLLTYGATSYTITAGDLGHSNTALASATKIGYAMNSQRVDTAIASLATFDPAPTPTILGTPLLGGTLTAVSGHWGPGTTLTFQWAANGDLIAGATSGTYQPLAADAGKRLTLRVTASQTGFATASRTSEPTAAVTLPVISPAPLPTISGPTVLGNLIAYTELMASTGTWGAADEPAVTFTYRWYVGGVLSSSISRLSVFNDSAGKTVYVVVTGSQPGHAPVSRTSAVVGPILLMPGTLVHGLIVNEAVNGTVVQGETLTLNPARWSSGISGGVYSWRFQRGGSSCADTYTPTALDVGKTITVTQRTNLPTGGNVFTVTLTVLPRTLTQTKLMTVSGTNENGQTLAVSPPEFNVTPDVVYYSWRPDDPLGRGRQFGAQLTYSIPTVIGGGRILLTMRAEKAGYPDLVQTIWVPAASQ</sequence>
<dbReference type="AlphaFoldDB" id="A0A917B0L5"/>
<organism evidence="1 2">
    <name type="scientific">Subtercola lobariae</name>
    <dbReference type="NCBI Taxonomy" id="1588641"/>
    <lineage>
        <taxon>Bacteria</taxon>
        <taxon>Bacillati</taxon>
        <taxon>Actinomycetota</taxon>
        <taxon>Actinomycetes</taxon>
        <taxon>Micrococcales</taxon>
        <taxon>Microbacteriaceae</taxon>
        <taxon>Subtercola</taxon>
    </lineage>
</organism>
<evidence type="ECO:0000313" key="1">
    <source>
        <dbReference type="EMBL" id="GGF13047.1"/>
    </source>
</evidence>
<accession>A0A917B0L5</accession>
<dbReference type="EMBL" id="BMGP01000001">
    <property type="protein sequence ID" value="GGF13047.1"/>
    <property type="molecule type" value="Genomic_DNA"/>
</dbReference>
<evidence type="ECO:0000313" key="2">
    <source>
        <dbReference type="Proteomes" id="UP000598775"/>
    </source>
</evidence>
<name>A0A917B0L5_9MICO</name>
<keyword evidence="2" id="KW-1185">Reference proteome</keyword>
<gene>
    <name evidence="1" type="ORF">GCM10011399_03690</name>
</gene>
<proteinExistence type="predicted"/>
<reference evidence="1 2" key="1">
    <citation type="journal article" date="2014" name="Int. J. Syst. Evol. Microbiol.">
        <title>Complete genome sequence of Corynebacterium casei LMG S-19264T (=DSM 44701T), isolated from a smear-ripened cheese.</title>
        <authorList>
            <consortium name="US DOE Joint Genome Institute (JGI-PGF)"/>
            <person name="Walter F."/>
            <person name="Albersmeier A."/>
            <person name="Kalinowski J."/>
            <person name="Ruckert C."/>
        </authorList>
    </citation>
    <scope>NUCLEOTIDE SEQUENCE [LARGE SCALE GENOMIC DNA]</scope>
    <source>
        <strain evidence="1 2">CGMCC 1.12976</strain>
    </source>
</reference>
<protein>
    <submittedName>
        <fullName evidence="1">Uncharacterized protein</fullName>
    </submittedName>
</protein>
<comment type="caution">
    <text evidence="1">The sequence shown here is derived from an EMBL/GenBank/DDBJ whole genome shotgun (WGS) entry which is preliminary data.</text>
</comment>
<dbReference type="RefSeq" id="WP_188672785.1">
    <property type="nucleotide sequence ID" value="NZ_BMGP01000001.1"/>
</dbReference>
<dbReference type="Proteomes" id="UP000598775">
    <property type="component" value="Unassembled WGS sequence"/>
</dbReference>